<name>A0A0G2DVC6_PHACM</name>
<keyword evidence="7" id="KW-1185">Reference proteome</keyword>
<dbReference type="OrthoDB" id="10263073at2759"/>
<organism evidence="6 7">
    <name type="scientific">Phaeomoniella chlamydospora</name>
    <name type="common">Phaeoacremonium chlamydosporum</name>
    <dbReference type="NCBI Taxonomy" id="158046"/>
    <lineage>
        <taxon>Eukaryota</taxon>
        <taxon>Fungi</taxon>
        <taxon>Dikarya</taxon>
        <taxon>Ascomycota</taxon>
        <taxon>Pezizomycotina</taxon>
        <taxon>Eurotiomycetes</taxon>
        <taxon>Chaetothyriomycetidae</taxon>
        <taxon>Phaeomoniellales</taxon>
        <taxon>Phaeomoniellaceae</taxon>
        <taxon>Phaeomoniella</taxon>
    </lineage>
</organism>
<feature type="binding site" evidence="3">
    <location>
        <position position="165"/>
    </location>
    <ligand>
        <name>Mn(2+)</name>
        <dbReference type="ChEBI" id="CHEBI:29035"/>
        <label>1</label>
    </ligand>
</feature>
<keyword evidence="1 3" id="KW-0479">Metal-binding</keyword>
<evidence type="ECO:0000313" key="6">
    <source>
        <dbReference type="EMBL" id="KKY14867.1"/>
    </source>
</evidence>
<reference evidence="6 7" key="1">
    <citation type="submission" date="2015-05" db="EMBL/GenBank/DDBJ databases">
        <title>Distinctive expansion of gene families associated with plant cell wall degradation and secondary metabolism in the genomes of grapevine trunk pathogens.</title>
        <authorList>
            <person name="Lawrence D.P."/>
            <person name="Travadon R."/>
            <person name="Rolshausen P.E."/>
            <person name="Baumgartner K."/>
        </authorList>
    </citation>
    <scope>NUCLEOTIDE SEQUENCE [LARGE SCALE GENOMIC DNA]</scope>
    <source>
        <strain evidence="6">UCRPC4</strain>
    </source>
</reference>
<feature type="domain" description="Cupin type-1" evidence="5">
    <location>
        <begin position="253"/>
        <end position="396"/>
    </location>
</feature>
<reference evidence="6 7" key="2">
    <citation type="submission" date="2015-05" db="EMBL/GenBank/DDBJ databases">
        <authorList>
            <person name="Morales-Cruz A."/>
            <person name="Amrine K.C."/>
            <person name="Cantu D."/>
        </authorList>
    </citation>
    <scope>NUCLEOTIDE SEQUENCE [LARGE SCALE GENOMIC DNA]</scope>
    <source>
        <strain evidence="6">UCRPC4</strain>
    </source>
</reference>
<dbReference type="AlphaFoldDB" id="A0A0G2DVC6"/>
<evidence type="ECO:0000256" key="3">
    <source>
        <dbReference type="PIRSR" id="PIRSR617774-2"/>
    </source>
</evidence>
<feature type="domain" description="Cupin type-1" evidence="5">
    <location>
        <begin position="77"/>
        <end position="218"/>
    </location>
</feature>
<proteinExistence type="predicted"/>
<comment type="caution">
    <text evidence="6">The sequence shown here is derived from an EMBL/GenBank/DDBJ whole genome shotgun (WGS) entry which is preliminary data.</text>
</comment>
<feature type="binding site" evidence="3">
    <location>
        <position position="299"/>
    </location>
    <ligand>
        <name>Mn(2+)</name>
        <dbReference type="ChEBI" id="CHEBI:29035"/>
        <label>2</label>
    </ligand>
</feature>
<dbReference type="Pfam" id="PF00190">
    <property type="entry name" value="Cupin_1"/>
    <property type="match status" value="2"/>
</dbReference>
<feature type="signal peptide" evidence="4">
    <location>
        <begin position="1"/>
        <end position="19"/>
    </location>
</feature>
<feature type="binding site" evidence="3">
    <location>
        <position position="126"/>
    </location>
    <ligand>
        <name>Mn(2+)</name>
        <dbReference type="ChEBI" id="CHEBI:29035"/>
        <label>1</label>
    </ligand>
</feature>
<evidence type="ECO:0000256" key="2">
    <source>
        <dbReference type="PIRSR" id="PIRSR617774-1"/>
    </source>
</evidence>
<accession>A0A0G2DVC6</accession>
<dbReference type="InterPro" id="IPR006045">
    <property type="entry name" value="Cupin_1"/>
</dbReference>
<sequence length="409" mass="44585">MKVHSLLVLGGLLAGSTSAGLVKRVDSFAQGQPYNPTNGNGAPFGGGTNHEIDLQNPDGLGQQSTDAGTVPNLKWPFSLSKTNIYPGGFTRTQVIQDNPQSHDIAAAQQHLKKGALRELHWHKVAEWGFVYQGNVLVSAVDENGKYQVDKLGVGDIWYFPKGQAHTVQGLDDQNEYLLAFDDGDFNAVGVTFNVADWVAHTPTSVLAKNFGVDESVFDSIPTKDPYILNSTITDDTVTGPNGELTGNSSYTYHTFQHEPETVPGGGGTFYKIDSTNFPISTTIAAAYVTLKPKGLRELHWHPTAEEWLYFLNGTGRASVFIGNAAARTFDFTPGDTAVFPDNSGHYIENTSETEDLVWLELYKADRVADVSLTQWLALTPADIVASTLKLPIDVVEHFKKEKQILVQGK</sequence>
<evidence type="ECO:0000256" key="4">
    <source>
        <dbReference type="SAM" id="SignalP"/>
    </source>
</evidence>
<feature type="chain" id="PRO_5002543079" evidence="4">
    <location>
        <begin position="20"/>
        <end position="409"/>
    </location>
</feature>
<dbReference type="InterPro" id="IPR011051">
    <property type="entry name" value="RmlC_Cupin_sf"/>
</dbReference>
<protein>
    <submittedName>
        <fullName evidence="6">Putative oxalate decarboxylase</fullName>
    </submittedName>
</protein>
<dbReference type="EMBL" id="LCWF01000205">
    <property type="protein sequence ID" value="KKY14867.1"/>
    <property type="molecule type" value="Genomic_DNA"/>
</dbReference>
<feature type="binding site" evidence="3">
    <location>
        <position position="306"/>
    </location>
    <ligand>
        <name>Mn(2+)</name>
        <dbReference type="ChEBI" id="CHEBI:29035"/>
        <label>2</label>
    </ligand>
</feature>
<dbReference type="NCBIfam" id="TIGR03404">
    <property type="entry name" value="bicupin_oxalic"/>
    <property type="match status" value="1"/>
</dbReference>
<dbReference type="InterPro" id="IPR014710">
    <property type="entry name" value="RmlC-like_jellyroll"/>
</dbReference>
<keyword evidence="3" id="KW-0464">Manganese</keyword>
<evidence type="ECO:0000313" key="7">
    <source>
        <dbReference type="Proteomes" id="UP000053317"/>
    </source>
</evidence>
<dbReference type="InterPro" id="IPR017774">
    <property type="entry name" value="Bicupin_oxalate_deCO2ase/Oxase"/>
</dbReference>
<dbReference type="SUPFAM" id="SSF51182">
    <property type="entry name" value="RmlC-like cupins"/>
    <property type="match status" value="1"/>
</dbReference>
<evidence type="ECO:0000259" key="5">
    <source>
        <dbReference type="SMART" id="SM00835"/>
    </source>
</evidence>
<keyword evidence="4" id="KW-0732">Signal</keyword>
<dbReference type="Gene3D" id="2.60.120.10">
    <property type="entry name" value="Jelly Rolls"/>
    <property type="match status" value="2"/>
</dbReference>
<dbReference type="GO" id="GO:0046872">
    <property type="term" value="F:metal ion binding"/>
    <property type="evidence" value="ECO:0007669"/>
    <property type="project" value="UniProtKB-KW"/>
</dbReference>
<feature type="active site" description="Proton donor" evidence="2">
    <location>
        <position position="360"/>
    </location>
</feature>
<dbReference type="SMART" id="SM00835">
    <property type="entry name" value="Cupin_1"/>
    <property type="match status" value="2"/>
</dbReference>
<dbReference type="Proteomes" id="UP000053317">
    <property type="component" value="Unassembled WGS sequence"/>
</dbReference>
<feature type="binding site" evidence="3">
    <location>
        <position position="301"/>
    </location>
    <ligand>
        <name>Mn(2+)</name>
        <dbReference type="ChEBI" id="CHEBI:29035"/>
        <label>2</label>
    </ligand>
</feature>
<dbReference type="PANTHER" id="PTHR35848">
    <property type="entry name" value="OXALATE-BINDING PROTEIN"/>
    <property type="match status" value="1"/>
</dbReference>
<evidence type="ECO:0000256" key="1">
    <source>
        <dbReference type="ARBA" id="ARBA00022723"/>
    </source>
</evidence>
<dbReference type="GO" id="GO:0033609">
    <property type="term" value="P:oxalate metabolic process"/>
    <property type="evidence" value="ECO:0007669"/>
    <property type="project" value="InterPro"/>
</dbReference>
<dbReference type="PANTHER" id="PTHR35848:SF9">
    <property type="entry name" value="SLL1358 PROTEIN"/>
    <property type="match status" value="1"/>
</dbReference>
<dbReference type="CDD" id="cd20305">
    <property type="entry name" value="cupin_OxDC_C"/>
    <property type="match status" value="1"/>
</dbReference>
<gene>
    <name evidence="6" type="ORF">UCRPC4_g06634</name>
</gene>
<comment type="cofactor">
    <cofactor evidence="3">
        <name>Mn(2+)</name>
        <dbReference type="ChEBI" id="CHEBI:29035"/>
    </cofactor>
    <text evidence="3">Binds 2 manganese ions per subunit.</text>
</comment>
<feature type="binding site" evidence="3">
    <location>
        <position position="122"/>
    </location>
    <ligand>
        <name>Mn(2+)</name>
        <dbReference type="ChEBI" id="CHEBI:29035"/>
        <label>1</label>
    </ligand>
</feature>
<dbReference type="InterPro" id="IPR051610">
    <property type="entry name" value="GPI/OXD"/>
</dbReference>
<feature type="binding site" evidence="3">
    <location>
        <position position="120"/>
    </location>
    <ligand>
        <name>Mn(2+)</name>
        <dbReference type="ChEBI" id="CHEBI:29035"/>
        <label>1</label>
    </ligand>
</feature>
<feature type="binding site" evidence="3">
    <location>
        <position position="345"/>
    </location>
    <ligand>
        <name>Mn(2+)</name>
        <dbReference type="ChEBI" id="CHEBI:29035"/>
        <label>2</label>
    </ligand>
</feature>